<evidence type="ECO:0000313" key="10">
    <source>
        <dbReference type="EMBL" id="KON30369.1"/>
    </source>
</evidence>
<dbReference type="FunFam" id="2.30.22.10:FF:000001">
    <property type="entry name" value="Protein GrpE"/>
    <property type="match status" value="1"/>
</dbReference>
<dbReference type="GO" id="GO:0000774">
    <property type="term" value="F:adenyl-nucleotide exchange factor activity"/>
    <property type="evidence" value="ECO:0007669"/>
    <property type="project" value="InterPro"/>
</dbReference>
<comment type="function">
    <text evidence="7">Participates actively in the response to hyperosmotic and heat shock by preventing the aggregation of stress-denatured proteins, in association with DnaK and GrpE. It is the nucleotide exchange factor for DnaK and may function as a thermosensor. Unfolded proteins bind initially to DnaJ; upon interaction with the DnaJ-bound protein, DnaK hydrolyzes its bound ATP, resulting in the formation of a stable complex. GrpE releases ADP from DnaK; ATP binding to DnaK triggers the release of the substrate protein, thus completing the reaction cycle. Several rounds of ATP-dependent interactions between DnaJ, DnaK and GrpE are required for fully efficient folding.</text>
</comment>
<evidence type="ECO:0000256" key="3">
    <source>
        <dbReference type="ARBA" id="ARBA00011738"/>
    </source>
</evidence>
<name>A0A0M0BPJ0_9ARCH</name>
<dbReference type="Pfam" id="PF01025">
    <property type="entry name" value="GrpE"/>
    <property type="match status" value="1"/>
</dbReference>
<evidence type="ECO:0000256" key="4">
    <source>
        <dbReference type="ARBA" id="ARBA00022490"/>
    </source>
</evidence>
<keyword evidence="4" id="KW-0963">Cytoplasm</keyword>
<evidence type="ECO:0000256" key="8">
    <source>
        <dbReference type="RuleBase" id="RU004478"/>
    </source>
</evidence>
<dbReference type="CDD" id="cd00446">
    <property type="entry name" value="GrpE"/>
    <property type="match status" value="1"/>
</dbReference>
<reference evidence="10 11" key="1">
    <citation type="submission" date="2015-06" db="EMBL/GenBank/DDBJ databases">
        <title>New insights into the roles of widespread benthic archaea in carbon and nitrogen cycling.</title>
        <authorList>
            <person name="Lazar C.S."/>
            <person name="Baker B.J."/>
            <person name="Seitz K.W."/>
            <person name="Hyde A.S."/>
            <person name="Dick G.J."/>
            <person name="Hinrichs K.-U."/>
            <person name="Teske A.P."/>
        </authorList>
    </citation>
    <scope>NUCLEOTIDE SEQUENCE [LARGE SCALE GENOMIC DNA]</scope>
    <source>
        <strain evidence="10">DG-45</strain>
    </source>
</reference>
<dbReference type="GO" id="GO:0042803">
    <property type="term" value="F:protein homodimerization activity"/>
    <property type="evidence" value="ECO:0007669"/>
    <property type="project" value="InterPro"/>
</dbReference>
<dbReference type="Gene3D" id="3.90.20.20">
    <property type="match status" value="1"/>
</dbReference>
<comment type="similarity">
    <text evidence="2 8">Belongs to the GrpE family.</text>
</comment>
<dbReference type="SUPFAM" id="SSF58014">
    <property type="entry name" value="Coiled-coil domain of nucleotide exchange factor GrpE"/>
    <property type="match status" value="1"/>
</dbReference>
<evidence type="ECO:0000256" key="9">
    <source>
        <dbReference type="SAM" id="MobiDB-lite"/>
    </source>
</evidence>
<evidence type="ECO:0000256" key="5">
    <source>
        <dbReference type="ARBA" id="ARBA00023016"/>
    </source>
</evidence>
<dbReference type="InterPro" id="IPR009012">
    <property type="entry name" value="GrpE_head"/>
</dbReference>
<proteinExistence type="inferred from homology"/>
<evidence type="ECO:0000256" key="6">
    <source>
        <dbReference type="ARBA" id="ARBA00023186"/>
    </source>
</evidence>
<gene>
    <name evidence="10" type="ORF">AC482_04045</name>
</gene>
<evidence type="ECO:0000256" key="1">
    <source>
        <dbReference type="ARBA" id="ARBA00004496"/>
    </source>
</evidence>
<comment type="subcellular location">
    <subcellularLocation>
        <location evidence="1">Cytoplasm</location>
    </subcellularLocation>
</comment>
<keyword evidence="5 7" id="KW-0346">Stress response</keyword>
<comment type="subunit">
    <text evidence="3">Homodimer.</text>
</comment>
<dbReference type="HAMAP" id="MF_01151">
    <property type="entry name" value="GrpE"/>
    <property type="match status" value="1"/>
</dbReference>
<dbReference type="GO" id="GO:0006457">
    <property type="term" value="P:protein folding"/>
    <property type="evidence" value="ECO:0007669"/>
    <property type="project" value="InterPro"/>
</dbReference>
<accession>A0A0M0BPJ0</accession>
<feature type="region of interest" description="Disordered" evidence="9">
    <location>
        <begin position="1"/>
        <end position="29"/>
    </location>
</feature>
<dbReference type="PANTHER" id="PTHR21237:SF23">
    <property type="entry name" value="GRPE PROTEIN HOMOLOG, MITOCHONDRIAL"/>
    <property type="match status" value="1"/>
</dbReference>
<feature type="compositionally biased region" description="Basic residues" evidence="9">
    <location>
        <begin position="1"/>
        <end position="16"/>
    </location>
</feature>
<dbReference type="GO" id="GO:0005737">
    <property type="term" value="C:cytoplasm"/>
    <property type="evidence" value="ECO:0007669"/>
    <property type="project" value="UniProtKB-SubCell"/>
</dbReference>
<organism evidence="10 11">
    <name type="scientific">miscellaneous Crenarchaeota group-15 archaeon DG-45</name>
    <dbReference type="NCBI Taxonomy" id="1685127"/>
    <lineage>
        <taxon>Archaea</taxon>
        <taxon>Candidatus Bathyarchaeota</taxon>
        <taxon>MCG-15</taxon>
    </lineage>
</organism>
<dbReference type="EMBL" id="LFWZ01000033">
    <property type="protein sequence ID" value="KON30369.1"/>
    <property type="molecule type" value="Genomic_DNA"/>
</dbReference>
<evidence type="ECO:0000313" key="11">
    <source>
        <dbReference type="Proteomes" id="UP000037210"/>
    </source>
</evidence>
<dbReference type="GO" id="GO:0051082">
    <property type="term" value="F:unfolded protein binding"/>
    <property type="evidence" value="ECO:0007669"/>
    <property type="project" value="TreeGrafter"/>
</dbReference>
<dbReference type="PANTHER" id="PTHR21237">
    <property type="entry name" value="GRPE PROTEIN"/>
    <property type="match status" value="1"/>
</dbReference>
<sequence length="194" mass="21779">MDSERRARRPRPMTQRKKGEEEADEEGLKGRVAELEAALEEERKRAETYLTQLKYAKADLENLGKRTQRNIEDALSRANGRLLMELLPIMDELELAIEAARAGGDGIAEGVEMVRNKLAKVMETEGVAPIQAVGEPFDPRLHEAVLEVETSERLAGTVVEEFRKGYTFKDRVLRASMVKVARSPEEDQGGVEDE</sequence>
<dbReference type="PROSITE" id="PS01071">
    <property type="entry name" value="GRPE"/>
    <property type="match status" value="1"/>
</dbReference>
<dbReference type="InterPro" id="IPR013805">
    <property type="entry name" value="GrpE_CC"/>
</dbReference>
<protein>
    <recommendedName>
        <fullName evidence="7">Protein GrpE</fullName>
    </recommendedName>
</protein>
<evidence type="ECO:0000256" key="7">
    <source>
        <dbReference type="RuleBase" id="RU000639"/>
    </source>
</evidence>
<dbReference type="GO" id="GO:0051087">
    <property type="term" value="F:protein-folding chaperone binding"/>
    <property type="evidence" value="ECO:0007669"/>
    <property type="project" value="InterPro"/>
</dbReference>
<dbReference type="AlphaFoldDB" id="A0A0M0BPJ0"/>
<comment type="caution">
    <text evidence="10">The sequence shown here is derived from an EMBL/GenBank/DDBJ whole genome shotgun (WGS) entry which is preliminary data.</text>
</comment>
<dbReference type="InterPro" id="IPR000740">
    <property type="entry name" value="GrpE"/>
</dbReference>
<dbReference type="SUPFAM" id="SSF51064">
    <property type="entry name" value="Head domain of nucleotide exchange factor GrpE"/>
    <property type="match status" value="1"/>
</dbReference>
<dbReference type="Proteomes" id="UP000037210">
    <property type="component" value="Unassembled WGS sequence"/>
</dbReference>
<keyword evidence="6 7" id="KW-0143">Chaperone</keyword>
<dbReference type="Gene3D" id="2.30.22.10">
    <property type="entry name" value="Head domain of nucleotide exchange factor GrpE"/>
    <property type="match status" value="1"/>
</dbReference>
<dbReference type="PRINTS" id="PR00773">
    <property type="entry name" value="GRPEPROTEIN"/>
</dbReference>
<evidence type="ECO:0000256" key="2">
    <source>
        <dbReference type="ARBA" id="ARBA00009054"/>
    </source>
</evidence>